<keyword evidence="2" id="KW-0269">Exonuclease</keyword>
<dbReference type="InterPro" id="IPR051916">
    <property type="entry name" value="GPI-anchor_lipid_remodeler"/>
</dbReference>
<evidence type="ECO:0000313" key="3">
    <source>
        <dbReference type="Proteomes" id="UP000199632"/>
    </source>
</evidence>
<dbReference type="PANTHER" id="PTHR14859:SF1">
    <property type="entry name" value="PGAP2-INTERACTING PROTEIN"/>
    <property type="match status" value="1"/>
</dbReference>
<name>A0A1H3THW9_9ACTN</name>
<dbReference type="GO" id="GO:0016020">
    <property type="term" value="C:membrane"/>
    <property type="evidence" value="ECO:0007669"/>
    <property type="project" value="GOC"/>
</dbReference>
<dbReference type="SUPFAM" id="SSF56219">
    <property type="entry name" value="DNase I-like"/>
    <property type="match status" value="1"/>
</dbReference>
<keyword evidence="2" id="KW-0378">Hydrolase</keyword>
<keyword evidence="2" id="KW-0540">Nuclease</keyword>
<dbReference type="OrthoDB" id="9787701at2"/>
<dbReference type="GO" id="GO:0006506">
    <property type="term" value="P:GPI anchor biosynthetic process"/>
    <property type="evidence" value="ECO:0007669"/>
    <property type="project" value="TreeGrafter"/>
</dbReference>
<dbReference type="InterPro" id="IPR036691">
    <property type="entry name" value="Endo/exonu/phosph_ase_sf"/>
</dbReference>
<dbReference type="InterPro" id="IPR005135">
    <property type="entry name" value="Endo/exonuclease/phosphatase"/>
</dbReference>
<evidence type="ECO:0000259" key="1">
    <source>
        <dbReference type="Pfam" id="PF03372"/>
    </source>
</evidence>
<dbReference type="EMBL" id="FNQB01000003">
    <property type="protein sequence ID" value="SDZ49235.1"/>
    <property type="molecule type" value="Genomic_DNA"/>
</dbReference>
<keyword evidence="2" id="KW-0255">Endonuclease</keyword>
<reference evidence="3" key="1">
    <citation type="submission" date="2016-10" db="EMBL/GenBank/DDBJ databases">
        <authorList>
            <person name="Varghese N."/>
            <person name="Submissions S."/>
        </authorList>
    </citation>
    <scope>NUCLEOTIDE SEQUENCE [LARGE SCALE GENOMIC DNA]</scope>
    <source>
        <strain evidence="3">DSM 44718</strain>
    </source>
</reference>
<dbReference type="Pfam" id="PF03372">
    <property type="entry name" value="Exo_endo_phos"/>
    <property type="match status" value="1"/>
</dbReference>
<dbReference type="STRING" id="137265.SAMN05421684_5702"/>
<keyword evidence="3" id="KW-1185">Reference proteome</keyword>
<feature type="domain" description="Endonuclease/exonuclease/phosphatase" evidence="1">
    <location>
        <begin position="7"/>
        <end position="259"/>
    </location>
</feature>
<dbReference type="GO" id="GO:0004527">
    <property type="term" value="F:exonuclease activity"/>
    <property type="evidence" value="ECO:0007669"/>
    <property type="project" value="UniProtKB-KW"/>
</dbReference>
<dbReference type="AlphaFoldDB" id="A0A1H3THW9"/>
<dbReference type="PANTHER" id="PTHR14859">
    <property type="entry name" value="CALCOFLUOR WHITE HYPERSENSITIVE PROTEIN PRECURSOR"/>
    <property type="match status" value="1"/>
</dbReference>
<accession>A0A1H3THW9</accession>
<sequence>MIGVRVMTWNLWWRFGDPERRRAAILSVLREQQPDLVGLQEVWADDDENLAEWLADALGLHWAFGTGSDQETWRVRVDGGPGLRNGVAVLSRWPISTEKAYDLPGDPSRSALSVLVDAPQGTIPLVTTHLSVLSGSGGRSAQLDWLARHVAGLPHDGHPPLVVGDLNAMPDSDELRRFAGVLTVGFVPDQVLLDAWWFADPGDPGFTWDRANPHAAAWVAPSGRIDYIHVLQSAHRAGRVLGVHRAGTTAVDGVWPTDHAAVVADLSD</sequence>
<organism evidence="2 3">
    <name type="scientific">Asanoa ishikariensis</name>
    <dbReference type="NCBI Taxonomy" id="137265"/>
    <lineage>
        <taxon>Bacteria</taxon>
        <taxon>Bacillati</taxon>
        <taxon>Actinomycetota</taxon>
        <taxon>Actinomycetes</taxon>
        <taxon>Micromonosporales</taxon>
        <taxon>Micromonosporaceae</taxon>
        <taxon>Asanoa</taxon>
    </lineage>
</organism>
<dbReference type="Proteomes" id="UP000199632">
    <property type="component" value="Unassembled WGS sequence"/>
</dbReference>
<dbReference type="GO" id="GO:0004519">
    <property type="term" value="F:endonuclease activity"/>
    <property type="evidence" value="ECO:0007669"/>
    <property type="project" value="UniProtKB-KW"/>
</dbReference>
<gene>
    <name evidence="2" type="ORF">SAMN05421684_5702</name>
</gene>
<dbReference type="Gene3D" id="3.60.10.10">
    <property type="entry name" value="Endonuclease/exonuclease/phosphatase"/>
    <property type="match status" value="1"/>
</dbReference>
<protein>
    <submittedName>
        <fullName evidence="2">Metal-dependent hydrolase, endonuclease/exonuclease/phosphatase family</fullName>
    </submittedName>
</protein>
<evidence type="ECO:0000313" key="2">
    <source>
        <dbReference type="EMBL" id="SDZ49235.1"/>
    </source>
</evidence>
<proteinExistence type="predicted"/>